<dbReference type="RefSeq" id="XP_044314501.1">
    <property type="nucleotide sequence ID" value="XM_044458566.1"/>
</dbReference>
<dbReference type="EnsemblMetazoa" id="XM_044458566.1">
    <property type="protein sequence ID" value="XP_044314501.1"/>
    <property type="gene ID" value="LOC108038327"/>
</dbReference>
<evidence type="ECO:0000313" key="2">
    <source>
        <dbReference type="EnsemblMetazoa" id="XP_044314501.1"/>
    </source>
</evidence>
<feature type="region of interest" description="Disordered" evidence="1">
    <location>
        <begin position="57"/>
        <end position="92"/>
    </location>
</feature>
<name>A0ABM5J6R0_DRORH</name>
<reference evidence="3" key="1">
    <citation type="journal article" date="2021" name="Elife">
        <title>Highly contiguous assemblies of 101 drosophilid genomes.</title>
        <authorList>
            <person name="Kim B.Y."/>
            <person name="Wang J.R."/>
            <person name="Miller D.E."/>
            <person name="Barmina O."/>
            <person name="Delaney E."/>
            <person name="Thompson A."/>
            <person name="Comeault A.A."/>
            <person name="Peede D."/>
            <person name="D'Agostino E.R."/>
            <person name="Pelaez J."/>
            <person name="Aguilar J.M."/>
            <person name="Haji D."/>
            <person name="Matsunaga T."/>
            <person name="Armstrong E.E."/>
            <person name="Zych M."/>
            <person name="Ogawa Y."/>
            <person name="Stamenkovic-Radak M."/>
            <person name="Jelic M."/>
            <person name="Veselinovic M.S."/>
            <person name="Tanaskovic M."/>
            <person name="Eric P."/>
            <person name="Gao J.J."/>
            <person name="Katoh T.K."/>
            <person name="Toda M.J."/>
            <person name="Watabe H."/>
            <person name="Watada M."/>
            <person name="Davis J.S."/>
            <person name="Moyle L.C."/>
            <person name="Manoli G."/>
            <person name="Bertolini E."/>
            <person name="Kostal V."/>
            <person name="Hawley R.S."/>
            <person name="Takahashi A."/>
            <person name="Jones C.D."/>
            <person name="Price D.K."/>
            <person name="Whiteman N."/>
            <person name="Kopp A."/>
            <person name="Matute D.R."/>
            <person name="Petrov D.A."/>
        </authorList>
    </citation>
    <scope>NUCLEOTIDE SEQUENCE [LARGE SCALE GENOMIC DNA]</scope>
</reference>
<reference evidence="2" key="2">
    <citation type="submission" date="2025-05" db="UniProtKB">
        <authorList>
            <consortium name="EnsemblMetazoa"/>
        </authorList>
    </citation>
    <scope>IDENTIFICATION</scope>
</reference>
<dbReference type="GeneID" id="108038327"/>
<protein>
    <submittedName>
        <fullName evidence="2">Uncharacterized protein</fullName>
    </submittedName>
</protein>
<sequence>MHINDRESGARELGVRVRPFALQSDQMNQRYLQFPCRVFMRVHLGMLEMNLELDDDNDGDDSGSGCSSLLRKHSRSQRNGMNGALERSGIGRTSITNTSNTCSFKFMVIGIGKQELKKFYPFLKEHISEDRQTMADPFFDALWPLILDENPCRIESQAADFFVPSKPFDRLKWHTYLAQVGYPFYMPPYELRCCEGARQEEVEEEEAEKALNKEVEERKGPAQADFLCHGSREIRPVDKEVEHLRGEQERRQKLAYDFANRRYPWTMQTPSHELGFTLTEELQKCFKAPMELAILQGIHDHDCKLMIIDLGGEVGIEDCRRWIKFRPYIQLLALVRTPRAGRSLQLLNVFHTLHVEESAENSWNDELACSLRTGYMYAQKIQLLKSCGEPLVFVFSRLRGICTCDNFKILRRS</sequence>
<evidence type="ECO:0000313" key="3">
    <source>
        <dbReference type="Proteomes" id="UP001652680"/>
    </source>
</evidence>
<dbReference type="Proteomes" id="UP001652680">
    <property type="component" value="Unassembled WGS sequence"/>
</dbReference>
<evidence type="ECO:0000256" key="1">
    <source>
        <dbReference type="SAM" id="MobiDB-lite"/>
    </source>
</evidence>
<accession>A0ABM5J6R0</accession>
<keyword evidence="3" id="KW-1185">Reference proteome</keyword>
<proteinExistence type="predicted"/>
<organism evidence="2 3">
    <name type="scientific">Drosophila rhopaloa</name>
    <name type="common">Fruit fly</name>
    <dbReference type="NCBI Taxonomy" id="1041015"/>
    <lineage>
        <taxon>Eukaryota</taxon>
        <taxon>Metazoa</taxon>
        <taxon>Ecdysozoa</taxon>
        <taxon>Arthropoda</taxon>
        <taxon>Hexapoda</taxon>
        <taxon>Insecta</taxon>
        <taxon>Pterygota</taxon>
        <taxon>Neoptera</taxon>
        <taxon>Endopterygota</taxon>
        <taxon>Diptera</taxon>
        <taxon>Brachycera</taxon>
        <taxon>Muscomorpha</taxon>
        <taxon>Ephydroidea</taxon>
        <taxon>Drosophilidae</taxon>
        <taxon>Drosophila</taxon>
        <taxon>Sophophora</taxon>
    </lineage>
</organism>